<evidence type="ECO:0000256" key="2">
    <source>
        <dbReference type="ARBA" id="ARBA00039140"/>
    </source>
</evidence>
<evidence type="ECO:0000313" key="7">
    <source>
        <dbReference type="Proteomes" id="UP001151478"/>
    </source>
</evidence>
<dbReference type="SUPFAM" id="SSF52738">
    <property type="entry name" value="Methylesterase CheB, C-terminal domain"/>
    <property type="match status" value="1"/>
</dbReference>
<dbReference type="PANTHER" id="PTHR42872">
    <property type="entry name" value="PROTEIN-GLUTAMATE METHYLESTERASE/PROTEIN-GLUTAMINE GLUTAMINASE"/>
    <property type="match status" value="1"/>
</dbReference>
<dbReference type="InterPro" id="IPR000673">
    <property type="entry name" value="Sig_transdc_resp-reg_Me-estase"/>
</dbReference>
<dbReference type="Pfam" id="PF01339">
    <property type="entry name" value="CheB_methylest"/>
    <property type="match status" value="1"/>
</dbReference>
<gene>
    <name evidence="6" type="ORF">N5A56_015520</name>
</gene>
<proteinExistence type="predicted"/>
<dbReference type="Gene3D" id="3.40.50.180">
    <property type="entry name" value="Methylesterase CheB, C-terminal domain"/>
    <property type="match status" value="1"/>
</dbReference>
<dbReference type="PANTHER" id="PTHR42872:SF6">
    <property type="entry name" value="PROTEIN-GLUTAMATE METHYLESTERASE_PROTEIN-GLUTAMINE GLUTAMINASE"/>
    <property type="match status" value="1"/>
</dbReference>
<name>A0ABT5SCC6_9FLAO</name>
<evidence type="ECO:0000259" key="5">
    <source>
        <dbReference type="PROSITE" id="PS50122"/>
    </source>
</evidence>
<dbReference type="InterPro" id="IPR035909">
    <property type="entry name" value="CheB_C"/>
</dbReference>
<reference evidence="6" key="1">
    <citation type="submission" date="2023-02" db="EMBL/GenBank/DDBJ databases">
        <title>Polaribacter ponticola sp. nov., isolated from seawater.</title>
        <authorList>
            <person name="Baek J.H."/>
            <person name="Kim J.M."/>
            <person name="Choi D.G."/>
            <person name="Jeon C.O."/>
        </authorList>
    </citation>
    <scope>NUCLEOTIDE SEQUENCE</scope>
    <source>
        <strain evidence="6">MSW5</strain>
    </source>
</reference>
<comment type="caution">
    <text evidence="4">Lacks conserved residue(s) required for the propagation of feature annotation.</text>
</comment>
<feature type="domain" description="CheB-type methylesterase" evidence="5">
    <location>
        <begin position="15"/>
        <end position="97"/>
    </location>
</feature>
<keyword evidence="7" id="KW-1185">Reference proteome</keyword>
<dbReference type="EMBL" id="JAOSLC020000003">
    <property type="protein sequence ID" value="MDD7915738.1"/>
    <property type="molecule type" value="Genomic_DNA"/>
</dbReference>
<dbReference type="RefSeq" id="WP_274270536.1">
    <property type="nucleotide sequence ID" value="NZ_JAOSLC020000003.1"/>
</dbReference>
<dbReference type="Proteomes" id="UP001151478">
    <property type="component" value="Unassembled WGS sequence"/>
</dbReference>
<evidence type="ECO:0000256" key="1">
    <source>
        <dbReference type="ARBA" id="ARBA00022801"/>
    </source>
</evidence>
<evidence type="ECO:0000256" key="4">
    <source>
        <dbReference type="PROSITE-ProRule" id="PRU00050"/>
    </source>
</evidence>
<organism evidence="6 7">
    <name type="scientific">Polaribacter ponticola</name>
    <dbReference type="NCBI Taxonomy" id="2978475"/>
    <lineage>
        <taxon>Bacteria</taxon>
        <taxon>Pseudomonadati</taxon>
        <taxon>Bacteroidota</taxon>
        <taxon>Flavobacteriia</taxon>
        <taxon>Flavobacteriales</taxon>
        <taxon>Flavobacteriaceae</taxon>
    </lineage>
</organism>
<accession>A0ABT5SCC6</accession>
<keyword evidence="1" id="KW-0378">Hydrolase</keyword>
<dbReference type="EC" id="3.1.1.61" evidence="2"/>
<dbReference type="PROSITE" id="PS50122">
    <property type="entry name" value="CHEB"/>
    <property type="match status" value="1"/>
</dbReference>
<comment type="caution">
    <text evidence="6">The sequence shown here is derived from an EMBL/GenBank/DDBJ whole genome shotgun (WGS) entry which is preliminary data.</text>
</comment>
<evidence type="ECO:0000256" key="3">
    <source>
        <dbReference type="ARBA" id="ARBA00048267"/>
    </source>
</evidence>
<protein>
    <recommendedName>
        <fullName evidence="2">protein-glutamate methylesterase</fullName>
        <ecNumber evidence="2">3.1.1.61</ecNumber>
    </recommendedName>
</protein>
<sequence>MIKSLDENLNYKKTIKNSFFIVGIGTSAGGLEALKIFFAHLPEDFNHAIVIVQHLSPDFKSLMADLLSRNTKLPIHEVTNNTIIEAGNVYLIPPKKI</sequence>
<comment type="catalytic activity">
    <reaction evidence="3">
        <text>[protein]-L-glutamate 5-O-methyl ester + H2O = L-glutamyl-[protein] + methanol + H(+)</text>
        <dbReference type="Rhea" id="RHEA:23236"/>
        <dbReference type="Rhea" id="RHEA-COMP:10208"/>
        <dbReference type="Rhea" id="RHEA-COMP:10311"/>
        <dbReference type="ChEBI" id="CHEBI:15377"/>
        <dbReference type="ChEBI" id="CHEBI:15378"/>
        <dbReference type="ChEBI" id="CHEBI:17790"/>
        <dbReference type="ChEBI" id="CHEBI:29973"/>
        <dbReference type="ChEBI" id="CHEBI:82795"/>
        <dbReference type="EC" id="3.1.1.61"/>
    </reaction>
</comment>
<evidence type="ECO:0000313" key="6">
    <source>
        <dbReference type="EMBL" id="MDD7915738.1"/>
    </source>
</evidence>